<dbReference type="EMBL" id="CP011213">
    <property type="protein sequence ID" value="AKM82602.1"/>
    <property type="molecule type" value="Genomic_DNA"/>
</dbReference>
<reference evidence="1 2" key="1">
    <citation type="journal article" date="2015" name="Nature">
        <title>rRNA introns, odd ribosomes, and small enigmatic genomes across a large radiation of phyla.</title>
        <authorList>
            <person name="Brown C.T."/>
            <person name="Hug L.A."/>
            <person name="Thomas B.C."/>
            <person name="Sharon I."/>
            <person name="Castelle C.J."/>
            <person name="Singh A."/>
            <person name="Wilkins M.J."/>
            <person name="Williams K.H."/>
            <person name="Banfield J.F."/>
        </authorList>
    </citation>
    <scope>NUCLEOTIDE SEQUENCE [LARGE SCALE GENOMIC DNA]</scope>
</reference>
<dbReference type="AlphaFoldDB" id="A0A0G4B6G7"/>
<evidence type="ECO:0000313" key="1">
    <source>
        <dbReference type="EMBL" id="AKM82602.1"/>
    </source>
</evidence>
<evidence type="ECO:0000313" key="2">
    <source>
        <dbReference type="Proteomes" id="UP000035648"/>
    </source>
</evidence>
<dbReference type="KEGG" id="bbgw:UT28_C0001G0824"/>
<dbReference type="Gene3D" id="1.20.5.190">
    <property type="match status" value="1"/>
</dbReference>
<name>A0A0G4B6G7_9BACT</name>
<dbReference type="Proteomes" id="UP000035648">
    <property type="component" value="Chromosome"/>
</dbReference>
<gene>
    <name evidence="1" type="ORF">UT28_C0001G0824</name>
</gene>
<accession>A0A0G4B6G7</accession>
<sequence>MEDLKVQVLLEAINQKFDTISEALSDIAPMKADISVLKEDVHQLKEDMSLVKLSLQNKASIKRVEKIEADVALLQQKIA</sequence>
<organism evidence="1 2">
    <name type="scientific">Berkelbacteria bacterium GW2011_GWE1_39_12</name>
    <dbReference type="NCBI Taxonomy" id="1618337"/>
    <lineage>
        <taxon>Bacteria</taxon>
        <taxon>Candidatus Berkelbacteria</taxon>
    </lineage>
</organism>
<proteinExistence type="predicted"/>
<protein>
    <submittedName>
        <fullName evidence="1">Uncharacterized protein</fullName>
    </submittedName>
</protein>